<evidence type="ECO:0000313" key="3">
    <source>
        <dbReference type="EMBL" id="MFB8769454.1"/>
    </source>
</evidence>
<feature type="transmembrane region" description="Helical" evidence="2">
    <location>
        <begin position="23"/>
        <end position="50"/>
    </location>
</feature>
<reference evidence="3 4" key="1">
    <citation type="submission" date="2024-01" db="EMBL/GenBank/DDBJ databases">
        <title>Genome mining of biosynthetic gene clusters to explore secondary metabolites of Streptomyces sp.</title>
        <authorList>
            <person name="Baig A."/>
            <person name="Ajitkumar Shintre N."/>
            <person name="Kumar H."/>
            <person name="Anbarasu A."/>
            <person name="Ramaiah S."/>
        </authorList>
    </citation>
    <scope>NUCLEOTIDE SEQUENCE [LARGE SCALE GENOMIC DNA]</scope>
    <source>
        <strain evidence="3 4">A01</strain>
    </source>
</reference>
<evidence type="ECO:0000256" key="2">
    <source>
        <dbReference type="SAM" id="Phobius"/>
    </source>
</evidence>
<feature type="region of interest" description="Disordered" evidence="1">
    <location>
        <begin position="149"/>
        <end position="173"/>
    </location>
</feature>
<gene>
    <name evidence="3" type="ORF">VSQ78_17240</name>
</gene>
<evidence type="ECO:0000256" key="1">
    <source>
        <dbReference type="SAM" id="MobiDB-lite"/>
    </source>
</evidence>
<feature type="transmembrane region" description="Helical" evidence="2">
    <location>
        <begin position="56"/>
        <end position="78"/>
    </location>
</feature>
<organism evidence="3 4">
    <name type="scientific">Nocardiopsis alba</name>
    <dbReference type="NCBI Taxonomy" id="53437"/>
    <lineage>
        <taxon>Bacteria</taxon>
        <taxon>Bacillati</taxon>
        <taxon>Actinomycetota</taxon>
        <taxon>Actinomycetes</taxon>
        <taxon>Streptosporangiales</taxon>
        <taxon>Nocardiopsidaceae</taxon>
        <taxon>Nocardiopsis</taxon>
    </lineage>
</organism>
<feature type="transmembrane region" description="Helical" evidence="2">
    <location>
        <begin position="90"/>
        <end position="109"/>
    </location>
</feature>
<dbReference type="Proteomes" id="UP001585053">
    <property type="component" value="Unassembled WGS sequence"/>
</dbReference>
<keyword evidence="2" id="KW-1133">Transmembrane helix</keyword>
<dbReference type="RefSeq" id="WP_357226042.1">
    <property type="nucleotide sequence ID" value="NZ_JAYMRS010000006.1"/>
</dbReference>
<dbReference type="EMBL" id="JAYMRS010000006">
    <property type="protein sequence ID" value="MFB8769454.1"/>
    <property type="molecule type" value="Genomic_DNA"/>
</dbReference>
<evidence type="ECO:0000313" key="4">
    <source>
        <dbReference type="Proteomes" id="UP001585053"/>
    </source>
</evidence>
<keyword evidence="2" id="KW-0472">Membrane</keyword>
<name>A0ABV5DXX6_9ACTN</name>
<proteinExistence type="predicted"/>
<keyword evidence="4" id="KW-1185">Reference proteome</keyword>
<keyword evidence="2" id="KW-0812">Transmembrane</keyword>
<feature type="transmembrane region" description="Helical" evidence="2">
    <location>
        <begin position="121"/>
        <end position="139"/>
    </location>
</feature>
<sequence length="173" mass="17833">MSTPVSTPQPQGRRPVPSFVSPTVTVLSFLVLMATGTATGVLSGFGVSWFAREWPLGGLAQVKAVAGVLLLLVALYALTRLAGWGSRRQSGALGFSAGFALSLMGMIGYLPGGDIIFPDAIINYVFLFGSMVALALGVVRSAAPFQWPPAPTTGENGAGRIDAPADPPRSVGD</sequence>
<accession>A0ABV5DXX6</accession>
<protein>
    <recommendedName>
        <fullName evidence="5">DUF4383 domain-containing protein</fullName>
    </recommendedName>
</protein>
<evidence type="ECO:0008006" key="5">
    <source>
        <dbReference type="Google" id="ProtNLM"/>
    </source>
</evidence>
<comment type="caution">
    <text evidence="3">The sequence shown here is derived from an EMBL/GenBank/DDBJ whole genome shotgun (WGS) entry which is preliminary data.</text>
</comment>